<keyword evidence="7 12" id="KW-0822">Tryptophan biosynthesis</keyword>
<evidence type="ECO:0000313" key="16">
    <source>
        <dbReference type="EMBL" id="HED11785.1"/>
    </source>
</evidence>
<evidence type="ECO:0000256" key="4">
    <source>
        <dbReference type="ARBA" id="ARBA00004696"/>
    </source>
</evidence>
<dbReference type="NCBIfam" id="NF006945">
    <property type="entry name" value="PRK09427.1"/>
    <property type="match status" value="1"/>
</dbReference>
<evidence type="ECO:0000256" key="6">
    <source>
        <dbReference type="ARBA" id="ARBA00022793"/>
    </source>
</evidence>
<dbReference type="InterPro" id="IPR013798">
    <property type="entry name" value="Indole-3-glycerol_P_synth_dom"/>
</dbReference>
<dbReference type="GO" id="GO:0004640">
    <property type="term" value="F:phosphoribosylanthranilate isomerase activity"/>
    <property type="evidence" value="ECO:0007669"/>
    <property type="project" value="UniProtKB-UniRule"/>
</dbReference>
<organism evidence="16">
    <name type="scientific">Caldithrix abyssi</name>
    <dbReference type="NCBI Taxonomy" id="187145"/>
    <lineage>
        <taxon>Bacteria</taxon>
        <taxon>Pseudomonadati</taxon>
        <taxon>Calditrichota</taxon>
        <taxon>Calditrichia</taxon>
        <taxon>Calditrichales</taxon>
        <taxon>Calditrichaceae</taxon>
        <taxon>Caldithrix</taxon>
    </lineage>
</organism>
<dbReference type="Proteomes" id="UP000886005">
    <property type="component" value="Unassembled WGS sequence"/>
</dbReference>
<dbReference type="NCBIfam" id="NF001377">
    <property type="entry name" value="PRK00278.2-4"/>
    <property type="match status" value="1"/>
</dbReference>
<dbReference type="EMBL" id="DRLD01000393">
    <property type="protein sequence ID" value="HED11785.1"/>
    <property type="molecule type" value="Genomic_DNA"/>
</dbReference>
<evidence type="ECO:0000256" key="10">
    <source>
        <dbReference type="ARBA" id="ARBA00023239"/>
    </source>
</evidence>
<keyword evidence="5 12" id="KW-0028">Amino-acid biosynthesis</keyword>
<comment type="catalytic activity">
    <reaction evidence="2 12">
        <text>1-(2-carboxyphenylamino)-1-deoxy-D-ribulose 5-phosphate + H(+) = (1S,2R)-1-C-(indol-3-yl)glycerol 3-phosphate + CO2 + H2O</text>
        <dbReference type="Rhea" id="RHEA:23476"/>
        <dbReference type="ChEBI" id="CHEBI:15377"/>
        <dbReference type="ChEBI" id="CHEBI:15378"/>
        <dbReference type="ChEBI" id="CHEBI:16526"/>
        <dbReference type="ChEBI" id="CHEBI:58613"/>
        <dbReference type="ChEBI" id="CHEBI:58866"/>
        <dbReference type="EC" id="4.1.1.48"/>
    </reaction>
</comment>
<feature type="domain" description="N-(5'phosphoribosyl) anthranilate isomerase (PRAI)" evidence="15">
    <location>
        <begin position="257"/>
        <end position="452"/>
    </location>
</feature>
<accession>A0A7V1LPP9</accession>
<protein>
    <recommendedName>
        <fullName evidence="12 13">Multifunctional fusion protein</fullName>
    </recommendedName>
    <domain>
        <recommendedName>
            <fullName evidence="12">Indole-3-glycerol phosphate synthase</fullName>
            <shortName evidence="12">IGPS</shortName>
            <ecNumber evidence="12">4.1.1.48</ecNumber>
        </recommendedName>
    </domain>
    <domain>
        <recommendedName>
            <fullName evidence="13">N-(5'-phosphoribosyl)anthranilate isomerase</fullName>
            <shortName evidence="13">PRAI</shortName>
            <ecNumber evidence="13">5.3.1.24</ecNumber>
        </recommendedName>
    </domain>
</protein>
<keyword evidence="10 12" id="KW-0456">Lyase</keyword>
<dbReference type="Gene3D" id="3.20.20.70">
    <property type="entry name" value="Aldolase class I"/>
    <property type="match status" value="2"/>
</dbReference>
<dbReference type="EC" id="5.3.1.24" evidence="13"/>
<evidence type="ECO:0000256" key="8">
    <source>
        <dbReference type="ARBA" id="ARBA00023141"/>
    </source>
</evidence>
<evidence type="ECO:0000256" key="11">
    <source>
        <dbReference type="ARBA" id="ARBA00023268"/>
    </source>
</evidence>
<dbReference type="InterPro" id="IPR045186">
    <property type="entry name" value="Indole-3-glycerol_P_synth"/>
</dbReference>
<dbReference type="InterPro" id="IPR013785">
    <property type="entry name" value="Aldolase_TIM"/>
</dbReference>
<keyword evidence="8 12" id="KW-0057">Aromatic amino acid biosynthesis</keyword>
<evidence type="ECO:0000256" key="13">
    <source>
        <dbReference type="HAMAP-Rule" id="MF_00135"/>
    </source>
</evidence>
<dbReference type="PANTHER" id="PTHR22854:SF2">
    <property type="entry name" value="INDOLE-3-GLYCEROL-PHOSPHATE SYNTHASE"/>
    <property type="match status" value="1"/>
</dbReference>
<feature type="domain" description="Indole-3-glycerol phosphate synthase" evidence="14">
    <location>
        <begin position="5"/>
        <end position="252"/>
    </location>
</feature>
<evidence type="ECO:0000256" key="9">
    <source>
        <dbReference type="ARBA" id="ARBA00023235"/>
    </source>
</evidence>
<evidence type="ECO:0000256" key="3">
    <source>
        <dbReference type="ARBA" id="ARBA00004664"/>
    </source>
</evidence>
<dbReference type="GO" id="GO:0004425">
    <property type="term" value="F:indole-3-glycerol-phosphate synthase activity"/>
    <property type="evidence" value="ECO:0007669"/>
    <property type="project" value="UniProtKB-UniRule"/>
</dbReference>
<evidence type="ECO:0000259" key="15">
    <source>
        <dbReference type="Pfam" id="PF00697"/>
    </source>
</evidence>
<keyword evidence="11" id="KW-0511">Multifunctional enzyme</keyword>
<evidence type="ECO:0000256" key="2">
    <source>
        <dbReference type="ARBA" id="ARBA00001633"/>
    </source>
</evidence>
<dbReference type="EC" id="4.1.1.48" evidence="12"/>
<dbReference type="CDD" id="cd00331">
    <property type="entry name" value="IGPS"/>
    <property type="match status" value="1"/>
</dbReference>
<comment type="similarity">
    <text evidence="12">Belongs to the TrpC family.</text>
</comment>
<comment type="catalytic activity">
    <reaction evidence="1 13">
        <text>N-(5-phospho-beta-D-ribosyl)anthranilate = 1-(2-carboxyphenylamino)-1-deoxy-D-ribulose 5-phosphate</text>
        <dbReference type="Rhea" id="RHEA:21540"/>
        <dbReference type="ChEBI" id="CHEBI:18277"/>
        <dbReference type="ChEBI" id="CHEBI:58613"/>
        <dbReference type="EC" id="5.3.1.24"/>
    </reaction>
</comment>
<comment type="similarity">
    <text evidence="13">Belongs to the TrpF family.</text>
</comment>
<sequence>MTDVLSRIVAHKKEEIAGQRREMPESSYLRELAPSDRDFKAALQQEGPAFILECKMASPSRGLLRPDFDLDQIAAVYGRHADAISVLTDNTFFGGHSTHLSHIRARVRQPLLNKDFFIDPYQVYRARYHGADAILLMLSILDDARYRELAALAHELNMDVLTEAHTEEEVQRALKLQADILGINNRNLKDLSIDRDTTRRLAPKADSSRVIVSESGFYTRRDVRDLKDKAGAFLVGSALMAESDLEAAVKRLIYGEVKICGLTRPEDARAAHEAGALYGGMIFAPRSARCLSEETARTLRSSASLNWVAVFADQDAAEVARLARVLDLHAVQLHGRESAEYITNLRALLPPECEIWRALPVDGDIPPPPPREVDRIVLDSAGAAGFGGSGHTFDWRLIEHRPQKRPLMLAGGLTPENIQQALDLPVSGFDLSSGVESAPGIKDRRKIEKLFNIIRRH</sequence>
<keyword evidence="6 12" id="KW-0210">Decarboxylase</keyword>
<evidence type="ECO:0000256" key="1">
    <source>
        <dbReference type="ARBA" id="ARBA00001164"/>
    </source>
</evidence>
<name>A0A7V1LPP9_CALAY</name>
<dbReference type="FunFam" id="3.20.20.70:FF:000024">
    <property type="entry name" value="Indole-3-glycerol phosphate synthase"/>
    <property type="match status" value="1"/>
</dbReference>
<dbReference type="HAMAP" id="MF_00135">
    <property type="entry name" value="PRAI"/>
    <property type="match status" value="1"/>
</dbReference>
<comment type="pathway">
    <text evidence="3 13">Amino-acid biosynthesis; L-tryptophan biosynthesis; L-tryptophan from chorismate: step 3/5.</text>
</comment>
<dbReference type="AlphaFoldDB" id="A0A7V1LPP9"/>
<evidence type="ECO:0000256" key="7">
    <source>
        <dbReference type="ARBA" id="ARBA00022822"/>
    </source>
</evidence>
<dbReference type="InterPro" id="IPR001240">
    <property type="entry name" value="PRAI_dom"/>
</dbReference>
<dbReference type="CDD" id="cd00405">
    <property type="entry name" value="PRAI"/>
    <property type="match status" value="1"/>
</dbReference>
<comment type="pathway">
    <text evidence="4 12">Amino-acid biosynthesis; L-tryptophan biosynthesis; L-tryptophan from chorismate: step 4/5.</text>
</comment>
<dbReference type="Pfam" id="PF00697">
    <property type="entry name" value="PRAI"/>
    <property type="match status" value="1"/>
</dbReference>
<dbReference type="PANTHER" id="PTHR22854">
    <property type="entry name" value="TRYPTOPHAN BIOSYNTHESIS PROTEIN"/>
    <property type="match status" value="1"/>
</dbReference>
<keyword evidence="9 13" id="KW-0413">Isomerase</keyword>
<evidence type="ECO:0000259" key="14">
    <source>
        <dbReference type="Pfam" id="PF00218"/>
    </source>
</evidence>
<dbReference type="HAMAP" id="MF_00134_B">
    <property type="entry name" value="IGPS_B"/>
    <property type="match status" value="1"/>
</dbReference>
<gene>
    <name evidence="13 16" type="primary">trpF</name>
    <name evidence="12" type="synonym">trpC</name>
    <name evidence="16" type="ORF">ENJ10_13920</name>
</gene>
<evidence type="ECO:0000256" key="12">
    <source>
        <dbReference type="HAMAP-Rule" id="MF_00134"/>
    </source>
</evidence>
<dbReference type="SUPFAM" id="SSF51366">
    <property type="entry name" value="Ribulose-phoshate binding barrel"/>
    <property type="match status" value="2"/>
</dbReference>
<dbReference type="UniPathway" id="UPA00035">
    <property type="reaction ID" value="UER00042"/>
</dbReference>
<dbReference type="GO" id="GO:0000162">
    <property type="term" value="P:L-tryptophan biosynthetic process"/>
    <property type="evidence" value="ECO:0007669"/>
    <property type="project" value="UniProtKB-UniRule"/>
</dbReference>
<evidence type="ECO:0000256" key="5">
    <source>
        <dbReference type="ARBA" id="ARBA00022605"/>
    </source>
</evidence>
<reference evidence="16" key="1">
    <citation type="journal article" date="2020" name="mSystems">
        <title>Genome- and Community-Level Interaction Insights into Carbon Utilization and Element Cycling Functions of Hydrothermarchaeota in Hydrothermal Sediment.</title>
        <authorList>
            <person name="Zhou Z."/>
            <person name="Liu Y."/>
            <person name="Xu W."/>
            <person name="Pan J."/>
            <person name="Luo Z.H."/>
            <person name="Li M."/>
        </authorList>
    </citation>
    <scope>NUCLEOTIDE SEQUENCE [LARGE SCALE GENOMIC DNA]</scope>
    <source>
        <strain evidence="16">HyVt-456</strain>
    </source>
</reference>
<proteinExistence type="inferred from homology"/>
<comment type="caution">
    <text evidence="16">The sequence shown here is derived from an EMBL/GenBank/DDBJ whole genome shotgun (WGS) entry which is preliminary data.</text>
</comment>
<dbReference type="InterPro" id="IPR011060">
    <property type="entry name" value="RibuloseP-bd_barrel"/>
</dbReference>
<dbReference type="Pfam" id="PF00218">
    <property type="entry name" value="IGPS"/>
    <property type="match status" value="1"/>
</dbReference>